<sequence>MAQHMFDLFQAKTPRVFTIPPTVSFLDTFARTLLATLDQPDTPFNLSDALILLPTRRASRALSQAFLDAHTKTATLLPRIRTLGDLDPADTNLAELSDTLAQAPVVDPLARKLILARLIQARGKASDWSSDPAAALSAADALANLLDSAAMTASGESEFDWSKLDTLVTHHDLAQHWQQSTTFLSIITQAWPDYLRSIGKIDPGVHQRRNIEAIIASWKLNPPKHTVIIAGSTGSMAATRNLMQVVARLHKGAVILPGLDPFMTSDAWKAARDDDQHPQRGLAVTLEAIGIDREQVQVWPGVHETDALRNRRLVLNEALTPQASTADWPTRIQDLGTDSIAMGLEGICLIEAASEDEEASVIALELRKAIETPDKKIALITPSSQIARRVGAKMQRWSIQVDHSSGQALAETTIGSFIKLVVQWARDPAEPVCLKGLLYHPLTSLGLDRTHIRVCASALEISLLRGARKDDHLGDLIGRVKGLDPQNWLKQAQAIDSKQVAPSQADAIALLENLHQIWQEIGILQGPLSVIAYKISSLAERIATTPAQSGAQLLWRGEAGEEAARLLSALIEHGSYFGSVEEPAVERTLNTIMAGIVVRPHTIHPRIAILGPLEARLLHFDQVILAGLDEGVWPQPNLPDPFLSRAMRQDLGLGSVDIFIGLSAHDFAQFASTSQVTLTRSSRRNDAPSILSRWLWRLKTLAIGALGEAGAKKAIEGDSNWLELIRRHAPVRTFDPLAALPAPKPPIYSRPRAFHATEIETWIRDPYSIYVNKILKLRPLEPLGGPIGAGARGTAIHAGVEVIADWATKRPIDPFDALSEAFKSALLTSGYRGCDLEIELVRLKPSIAWLAHEEIERLKAGWHPLVERKGSIEIDTNEGPLTLSARADRIDVGPSGTQIIDFKSGQTPSAKQVKALFSAQLPVTALIAAKGGFKDPRITLPADLRHVRLGGQDVGYTPAVASDTNVAELIERVTHTLRQLSACYDRPERTYLSKPRVAFIKAANYEDPIDRLSRRAEWADAVGTE</sequence>
<dbReference type="Proteomes" id="UP001161064">
    <property type="component" value="Unassembled WGS sequence"/>
</dbReference>
<dbReference type="NCBIfam" id="TIGR02786">
    <property type="entry name" value="addB_alphas"/>
    <property type="match status" value="1"/>
</dbReference>
<dbReference type="EMBL" id="BPFZ01000012">
    <property type="protein sequence ID" value="GIU67655.1"/>
    <property type="molecule type" value="Genomic_DNA"/>
</dbReference>
<dbReference type="Pfam" id="PF12705">
    <property type="entry name" value="PDDEXK_1"/>
    <property type="match status" value="1"/>
</dbReference>
<organism evidence="2 3">
    <name type="scientific">Candidatus Phycosocius spiralis</name>
    <dbReference type="NCBI Taxonomy" id="2815099"/>
    <lineage>
        <taxon>Bacteria</taxon>
        <taxon>Pseudomonadati</taxon>
        <taxon>Pseudomonadota</taxon>
        <taxon>Alphaproteobacteria</taxon>
        <taxon>Caulobacterales</taxon>
        <taxon>Caulobacterales incertae sedis</taxon>
        <taxon>Candidatus Phycosocius</taxon>
    </lineage>
</organism>
<name>A0ABQ4PXK6_9PROT</name>
<dbReference type="RefSeq" id="WP_284360633.1">
    <property type="nucleotide sequence ID" value="NZ_BPFZ01000012.1"/>
</dbReference>
<proteinExistence type="predicted"/>
<evidence type="ECO:0000313" key="2">
    <source>
        <dbReference type="EMBL" id="GIU67655.1"/>
    </source>
</evidence>
<accession>A0ABQ4PXK6</accession>
<keyword evidence="3" id="KW-1185">Reference proteome</keyword>
<dbReference type="InterPro" id="IPR027417">
    <property type="entry name" value="P-loop_NTPase"/>
</dbReference>
<dbReference type="InterPro" id="IPR014153">
    <property type="entry name" value="Ds_break_AddB"/>
</dbReference>
<dbReference type="InterPro" id="IPR038726">
    <property type="entry name" value="PDDEXK_AddAB-type"/>
</dbReference>
<protein>
    <submittedName>
        <fullName evidence="2">Double-strand break repair protein AddB</fullName>
    </submittedName>
</protein>
<reference evidence="2" key="2">
    <citation type="journal article" date="2023" name="ISME Commun">
        <title>Characterization of a bloom-associated alphaproteobacterial lineage, 'Candidatus Phycosocius': insights into freshwater algal-bacterial interactions.</title>
        <authorList>
            <person name="Tanabe Y."/>
            <person name="Yamaguchi H."/>
            <person name="Yoshida M."/>
            <person name="Kai A."/>
            <person name="Okazaki Y."/>
        </authorList>
    </citation>
    <scope>NUCLEOTIDE SEQUENCE</scope>
    <source>
        <strain evidence="2">BOTRYCO-1</strain>
    </source>
</reference>
<feature type="domain" description="PD-(D/E)XK endonuclease-like" evidence="1">
    <location>
        <begin position="756"/>
        <end position="980"/>
    </location>
</feature>
<evidence type="ECO:0000313" key="3">
    <source>
        <dbReference type="Proteomes" id="UP001161064"/>
    </source>
</evidence>
<comment type="caution">
    <text evidence="2">The sequence shown here is derived from an EMBL/GenBank/DDBJ whole genome shotgun (WGS) entry which is preliminary data.</text>
</comment>
<evidence type="ECO:0000259" key="1">
    <source>
        <dbReference type="Pfam" id="PF12705"/>
    </source>
</evidence>
<dbReference type="SUPFAM" id="SSF52540">
    <property type="entry name" value="P-loop containing nucleoside triphosphate hydrolases"/>
    <property type="match status" value="1"/>
</dbReference>
<reference evidence="2" key="1">
    <citation type="submission" date="2021-05" db="EMBL/GenBank/DDBJ databases">
        <authorList>
            <person name="Tanabe Y."/>
        </authorList>
    </citation>
    <scope>NUCLEOTIDE SEQUENCE</scope>
    <source>
        <strain evidence="2">BOTRYCO-1</strain>
    </source>
</reference>
<gene>
    <name evidence="2" type="ORF">PsB1_1809</name>
</gene>